<name>A0A2P2N2P1_RHIMU</name>
<evidence type="ECO:0000313" key="1">
    <source>
        <dbReference type="EMBL" id="MBX36741.1"/>
    </source>
</evidence>
<organism evidence="1">
    <name type="scientific">Rhizophora mucronata</name>
    <name type="common">Asiatic mangrove</name>
    <dbReference type="NCBI Taxonomy" id="61149"/>
    <lineage>
        <taxon>Eukaryota</taxon>
        <taxon>Viridiplantae</taxon>
        <taxon>Streptophyta</taxon>
        <taxon>Embryophyta</taxon>
        <taxon>Tracheophyta</taxon>
        <taxon>Spermatophyta</taxon>
        <taxon>Magnoliopsida</taxon>
        <taxon>eudicotyledons</taxon>
        <taxon>Gunneridae</taxon>
        <taxon>Pentapetalae</taxon>
        <taxon>rosids</taxon>
        <taxon>fabids</taxon>
        <taxon>Malpighiales</taxon>
        <taxon>Rhizophoraceae</taxon>
        <taxon>Rhizophora</taxon>
    </lineage>
</organism>
<accession>A0A2P2N2P1</accession>
<proteinExistence type="predicted"/>
<sequence>MGPLRKEKAEKRQKMLHLYNVSLVSRVALYRHITWVVVQSRWVPSSGLLHRYSYHAQSPLPQDHTLRIFEPVKYTVKLQRESKMVPYETMRN</sequence>
<dbReference type="AlphaFoldDB" id="A0A2P2N2P1"/>
<reference evidence="1" key="1">
    <citation type="submission" date="2018-02" db="EMBL/GenBank/DDBJ databases">
        <title>Rhizophora mucronata_Transcriptome.</title>
        <authorList>
            <person name="Meera S.P."/>
            <person name="Sreeshan A."/>
            <person name="Augustine A."/>
        </authorList>
    </citation>
    <scope>NUCLEOTIDE SEQUENCE</scope>
    <source>
        <tissue evidence="1">Leaf</tissue>
    </source>
</reference>
<protein>
    <submittedName>
        <fullName evidence="1">Uncharacterized protein</fullName>
    </submittedName>
</protein>
<dbReference type="EMBL" id="GGEC01056257">
    <property type="protein sequence ID" value="MBX36741.1"/>
    <property type="molecule type" value="Transcribed_RNA"/>
</dbReference>